<reference evidence="1 2" key="1">
    <citation type="submission" date="2022-06" db="EMBL/GenBank/DDBJ databases">
        <title>Paraconexibacter antarcticus.</title>
        <authorList>
            <person name="Kim C.S."/>
        </authorList>
    </citation>
    <scope>NUCLEOTIDE SEQUENCE [LARGE SCALE GENOMIC DNA]</scope>
    <source>
        <strain evidence="1 2">02-257</strain>
    </source>
</reference>
<dbReference type="InterPro" id="IPR011991">
    <property type="entry name" value="ArsR-like_HTH"/>
</dbReference>
<dbReference type="InterPro" id="IPR036388">
    <property type="entry name" value="WH-like_DNA-bd_sf"/>
</dbReference>
<keyword evidence="2" id="KW-1185">Reference proteome</keyword>
<sequence>MDPPHVAHDVLSQPTRARLFGELGELRRPAGTEELAERLDLHPNGVRVHLERMREAGLLERHRERRSIGRPRDMWSIAPGAQPGGGPPRAYADVGRWLAQIVSSGKTSQRAVEAAGRQIGRDLAPTDSAGSSEELMRASLVSLGFAPTHVVEPTGRLTYRLCNCPYRDVARENQHIVCTLHRGVTRGLLDAISPETRLTGFVPRDPDTAGCLIEVRGALADSAIQAEATEAPAPSSS</sequence>
<name>A0ABY5DPD4_9ACTN</name>
<dbReference type="SUPFAM" id="SSF46785">
    <property type="entry name" value="Winged helix' DNA-binding domain"/>
    <property type="match status" value="1"/>
</dbReference>
<accession>A0ABY5DPD4</accession>
<organism evidence="1 2">
    <name type="scientific">Paraconexibacter antarcticus</name>
    <dbReference type="NCBI Taxonomy" id="2949664"/>
    <lineage>
        <taxon>Bacteria</taxon>
        <taxon>Bacillati</taxon>
        <taxon>Actinomycetota</taxon>
        <taxon>Thermoleophilia</taxon>
        <taxon>Solirubrobacterales</taxon>
        <taxon>Paraconexibacteraceae</taxon>
        <taxon>Paraconexibacter</taxon>
    </lineage>
</organism>
<proteinExistence type="predicted"/>
<dbReference type="Gene3D" id="1.10.10.10">
    <property type="entry name" value="Winged helix-like DNA-binding domain superfamily/Winged helix DNA-binding domain"/>
    <property type="match status" value="1"/>
</dbReference>
<dbReference type="CDD" id="cd00090">
    <property type="entry name" value="HTH_ARSR"/>
    <property type="match status" value="1"/>
</dbReference>
<protein>
    <submittedName>
        <fullName evidence="1">Helix-turn-helix domain-containing protein</fullName>
    </submittedName>
</protein>
<evidence type="ECO:0000313" key="2">
    <source>
        <dbReference type="Proteomes" id="UP001056035"/>
    </source>
</evidence>
<dbReference type="RefSeq" id="WP_254570608.1">
    <property type="nucleotide sequence ID" value="NZ_CP098502.1"/>
</dbReference>
<dbReference type="Pfam" id="PF12840">
    <property type="entry name" value="HTH_20"/>
    <property type="match status" value="1"/>
</dbReference>
<evidence type="ECO:0000313" key="1">
    <source>
        <dbReference type="EMBL" id="UTI63888.1"/>
    </source>
</evidence>
<gene>
    <name evidence="1" type="ORF">NBH00_21405</name>
</gene>
<dbReference type="Proteomes" id="UP001056035">
    <property type="component" value="Chromosome"/>
</dbReference>
<dbReference type="EMBL" id="CP098502">
    <property type="protein sequence ID" value="UTI63888.1"/>
    <property type="molecule type" value="Genomic_DNA"/>
</dbReference>
<dbReference type="InterPro" id="IPR036390">
    <property type="entry name" value="WH_DNA-bd_sf"/>
</dbReference>